<accession>A0A0F5MNW8</accession>
<dbReference type="Proteomes" id="UP000033358">
    <property type="component" value="Unassembled WGS sequence"/>
</dbReference>
<gene>
    <name evidence="2" type="ORF">SZ25_00282</name>
    <name evidence="1" type="ORF">SZ25_00427</name>
</gene>
<dbReference type="CDD" id="cd02440">
    <property type="entry name" value="AdoMet_MTases"/>
    <property type="match status" value="1"/>
</dbReference>
<evidence type="ECO:0008006" key="4">
    <source>
        <dbReference type="Google" id="ProtNLM"/>
    </source>
</evidence>
<evidence type="ECO:0000313" key="2">
    <source>
        <dbReference type="EMBL" id="KKB96626.1"/>
    </source>
</evidence>
<dbReference type="EMBL" id="JYHA01000070">
    <property type="protein sequence ID" value="KKB96485.1"/>
    <property type="molecule type" value="Genomic_DNA"/>
</dbReference>
<proteinExistence type="predicted"/>
<dbReference type="InterPro" id="IPR029063">
    <property type="entry name" value="SAM-dependent_MTases_sf"/>
</dbReference>
<comment type="caution">
    <text evidence="1">The sequence shown here is derived from an EMBL/GenBank/DDBJ whole genome shotgun (WGS) entry which is preliminary data.</text>
</comment>
<dbReference type="EMBL" id="JYHA01000040">
    <property type="protein sequence ID" value="KKB96626.1"/>
    <property type="molecule type" value="Genomic_DNA"/>
</dbReference>
<evidence type="ECO:0000313" key="1">
    <source>
        <dbReference type="EMBL" id="KKB96485.1"/>
    </source>
</evidence>
<dbReference type="SUPFAM" id="SSF53335">
    <property type="entry name" value="S-adenosyl-L-methionine-dependent methyltransferases"/>
    <property type="match status" value="1"/>
</dbReference>
<reference evidence="1 3" key="1">
    <citation type="submission" date="2015-02" db="EMBL/GenBank/DDBJ databases">
        <title>Single cell genomics of a rare environmental alphaproteobacterium provides unique insights into Rickettsiaceae evolution.</title>
        <authorList>
            <person name="Martijn J."/>
            <person name="Schulz F."/>
            <person name="Zaremba-Niedzwiedzka K."/>
            <person name="Viklund J."/>
            <person name="Stepanauskas R."/>
            <person name="Andersson S.G.E."/>
            <person name="Horn M."/>
            <person name="Guy L."/>
            <person name="Ettema T.J.G."/>
        </authorList>
    </citation>
    <scope>NUCLEOTIDE SEQUENCE [LARGE SCALE GENOMIC DNA]</scope>
    <source>
        <strain evidence="1 3">SCGC AAA041-L04</strain>
    </source>
</reference>
<dbReference type="AlphaFoldDB" id="A0A0F5MNW8"/>
<protein>
    <recommendedName>
        <fullName evidence="4">Methyltransferase domain protein</fullName>
    </recommendedName>
</protein>
<evidence type="ECO:0000313" key="3">
    <source>
        <dbReference type="Proteomes" id="UP000033358"/>
    </source>
</evidence>
<dbReference type="Gene3D" id="3.40.50.150">
    <property type="entry name" value="Vaccinia Virus protein VP39"/>
    <property type="match status" value="1"/>
</dbReference>
<name>A0A0F5MNW8_9RICK</name>
<organism evidence="1 3">
    <name type="scientific">Candidatus Arcanibacter lacustris</name>
    <dbReference type="NCBI Taxonomy" id="1607817"/>
    <lineage>
        <taxon>Bacteria</taxon>
        <taxon>Pseudomonadati</taxon>
        <taxon>Pseudomonadota</taxon>
        <taxon>Alphaproteobacteria</taxon>
        <taxon>Rickettsiales</taxon>
        <taxon>Candidatus Arcanibacter</taxon>
    </lineage>
</organism>
<keyword evidence="3" id="KW-1185">Reference proteome</keyword>
<sequence>MDDESVKNFSELQLSYEKFRDLARNKSLSRFEKIGFPNSYRERYEQYIFEDICSKVTNLDEKNKSVLDIGPGCSDLPKKIIEICRQNHHNLVFCDSEEMLEFHKEEPFLHKASGMFPKNINDIKNIEQKYDVIICYSVFHYIFVDTNVWDFIDQSLSLLNTGGQFLIGDIPNNSKRKRFFSSESGVKYHQDFTNSKEIPEVNFNTIEYNKIDDAVINSIILRAQSSGFDAYLIPQNQKLPMSNRRDDILITRP</sequence>